<evidence type="ECO:0000256" key="1">
    <source>
        <dbReference type="SAM" id="Phobius"/>
    </source>
</evidence>
<dbReference type="EMBL" id="AE017308">
    <property type="protein sequence ID" value="AAT27705.1"/>
    <property type="molecule type" value="Genomic_DNA"/>
</dbReference>
<dbReference type="STRING" id="267748.MMOB2190"/>
<dbReference type="KEGG" id="mmo:MMOB2190"/>
<dbReference type="NCBIfam" id="NF045957">
    <property type="entry name" value="MHO_1590_dom"/>
    <property type="match status" value="1"/>
</dbReference>
<keyword evidence="1" id="KW-0472">Membrane</keyword>
<reference evidence="2 3" key="1">
    <citation type="journal article" date="2004" name="Genome Res.">
        <title>The complete genome and proteome of Mycoplasma mobile.</title>
        <authorList>
            <person name="Jaffe J.D."/>
            <person name="Stange-Thomann N."/>
            <person name="Smith C."/>
            <person name="DeCaprio D."/>
            <person name="Fisher S."/>
            <person name="Butler J."/>
            <person name="Calvo S."/>
            <person name="Elkins T."/>
            <person name="FitzGerald M.G."/>
            <person name="Hafez N."/>
            <person name="Kodira C.D."/>
            <person name="Major J."/>
            <person name="Wang S."/>
            <person name="Wilkinson J."/>
            <person name="Nicol R."/>
            <person name="Nusbaum C."/>
            <person name="Birren B."/>
            <person name="Berg H.C."/>
            <person name="Church G.M."/>
        </authorList>
    </citation>
    <scope>NUCLEOTIDE SEQUENCE [LARGE SCALE GENOMIC DNA]</scope>
    <source>
        <strain evidence="3">ATCC 43663 / 163K / NCTC 11711</strain>
    </source>
</reference>
<gene>
    <name evidence="2" type="ordered locus">MMOB2190</name>
</gene>
<name>Q6KI71_MYCM1</name>
<keyword evidence="1" id="KW-0812">Transmembrane</keyword>
<evidence type="ECO:0000313" key="2">
    <source>
        <dbReference type="EMBL" id="AAT27705.1"/>
    </source>
</evidence>
<keyword evidence="3" id="KW-1185">Reference proteome</keyword>
<proteinExistence type="predicted"/>
<keyword evidence="1" id="KW-1133">Transmembrane helix</keyword>
<dbReference type="Proteomes" id="UP000009072">
    <property type="component" value="Chromosome"/>
</dbReference>
<dbReference type="HOGENOM" id="CLU_1842916_0_0_14"/>
<feature type="transmembrane region" description="Helical" evidence="1">
    <location>
        <begin position="21"/>
        <end position="41"/>
    </location>
</feature>
<dbReference type="AlphaFoldDB" id="Q6KI71"/>
<protein>
    <submittedName>
        <fullName evidence="2">Uncharacterized protein</fullName>
    </submittedName>
</protein>
<evidence type="ECO:0000313" key="3">
    <source>
        <dbReference type="Proteomes" id="UP000009072"/>
    </source>
</evidence>
<sequence length="139" mass="16827">MRKKNMKIKKIWTKIKINWKNYLIFFSPFLITIPVISYFVITSNKNENIKIINFKNPLSFPEIKIEKYNKFLKKNLNGELKIDDSFLVHIIKDILVKFSEHNLDLTYATKIESEKLAFIFFKWDYKNQINTKNFKIELQ</sequence>
<accession>Q6KI71</accession>
<organism evidence="2 3">
    <name type="scientific">Mycoplasma mobile (strain ATCC 43663 / 163K / NCTC 11711)</name>
    <name type="common">Mesomycoplasma mobile</name>
    <dbReference type="NCBI Taxonomy" id="267748"/>
    <lineage>
        <taxon>Bacteria</taxon>
        <taxon>Bacillati</taxon>
        <taxon>Mycoplasmatota</taxon>
        <taxon>Mycoplasmoidales</taxon>
        <taxon>Metamycoplasmataceae</taxon>
        <taxon>Mesomycoplasma</taxon>
    </lineage>
</organism>